<accession>A0A8A1MD66</accession>
<gene>
    <name evidence="2" type="ORF">I7I51_04274</name>
</gene>
<reference evidence="2" key="1">
    <citation type="submission" date="2021-01" db="EMBL/GenBank/DDBJ databases">
        <title>Chromosome-level genome assembly of a human fungal pathogen reveals clustering of transcriptionally co-regulated genes.</title>
        <authorList>
            <person name="Voorhies M."/>
            <person name="Cohen S."/>
            <person name="Shea T.P."/>
            <person name="Petrus S."/>
            <person name="Munoz J.F."/>
            <person name="Poplawski S."/>
            <person name="Goldman W.E."/>
            <person name="Michael T."/>
            <person name="Cuomo C.A."/>
            <person name="Sil A."/>
            <person name="Beyhan S."/>
        </authorList>
    </citation>
    <scope>NUCLEOTIDE SEQUENCE</scope>
    <source>
        <strain evidence="2">WU24</strain>
    </source>
</reference>
<sequence>MYLQSILVISTSFTPGTFFDCARRTACAEQLSLTQKCRSAIEERNFNYPTSIAHHDLKDPNSITEKISPSLLPEQRQKPIPAARSLGPKTRMHMILHSKRCVYTPMKTQAAETRKL</sequence>
<dbReference type="Proteomes" id="UP000663671">
    <property type="component" value="Chromosome 5"/>
</dbReference>
<name>A0A8A1MD66_AJECA</name>
<evidence type="ECO:0000313" key="3">
    <source>
        <dbReference type="Proteomes" id="UP000663671"/>
    </source>
</evidence>
<dbReference type="AlphaFoldDB" id="A0A8A1MD66"/>
<organism evidence="2 3">
    <name type="scientific">Ajellomyces capsulatus</name>
    <name type="common">Darling's disease fungus</name>
    <name type="synonym">Histoplasma capsulatum</name>
    <dbReference type="NCBI Taxonomy" id="5037"/>
    <lineage>
        <taxon>Eukaryota</taxon>
        <taxon>Fungi</taxon>
        <taxon>Dikarya</taxon>
        <taxon>Ascomycota</taxon>
        <taxon>Pezizomycotina</taxon>
        <taxon>Eurotiomycetes</taxon>
        <taxon>Eurotiomycetidae</taxon>
        <taxon>Onygenales</taxon>
        <taxon>Ajellomycetaceae</taxon>
        <taxon>Histoplasma</taxon>
    </lineage>
</organism>
<proteinExistence type="predicted"/>
<evidence type="ECO:0000256" key="1">
    <source>
        <dbReference type="SAM" id="MobiDB-lite"/>
    </source>
</evidence>
<evidence type="ECO:0000313" key="2">
    <source>
        <dbReference type="EMBL" id="QSS62097.1"/>
    </source>
</evidence>
<protein>
    <submittedName>
        <fullName evidence="2">Uncharacterized protein</fullName>
    </submittedName>
</protein>
<dbReference type="VEuPathDB" id="FungiDB:I7I51_04274"/>
<feature type="region of interest" description="Disordered" evidence="1">
    <location>
        <begin position="69"/>
        <end position="89"/>
    </location>
</feature>
<dbReference type="EMBL" id="CP069111">
    <property type="protein sequence ID" value="QSS62097.1"/>
    <property type="molecule type" value="Genomic_DNA"/>
</dbReference>